<organism evidence="4 5">
    <name type="scientific">Candidatus Blautia gallistercoris</name>
    <dbReference type="NCBI Taxonomy" id="2838490"/>
    <lineage>
        <taxon>Bacteria</taxon>
        <taxon>Bacillati</taxon>
        <taxon>Bacillota</taxon>
        <taxon>Clostridia</taxon>
        <taxon>Lachnospirales</taxon>
        <taxon>Lachnospiraceae</taxon>
        <taxon>Blautia</taxon>
    </lineage>
</organism>
<gene>
    <name evidence="4" type="ORF">IAA45_01765</name>
</gene>
<comment type="caution">
    <text evidence="4">The sequence shown here is derived from an EMBL/GenBank/DDBJ whole genome shotgun (WGS) entry which is preliminary data.</text>
</comment>
<feature type="transmembrane region" description="Helical" evidence="1">
    <location>
        <begin position="41"/>
        <end position="59"/>
    </location>
</feature>
<feature type="transmembrane region" description="Helical" evidence="1">
    <location>
        <begin position="13"/>
        <end position="34"/>
    </location>
</feature>
<feature type="transmembrane region" description="Helical" evidence="1">
    <location>
        <begin position="122"/>
        <end position="143"/>
    </location>
</feature>
<name>A0A9D1WFS5_9FIRM</name>
<feature type="domain" description="Peptidase M56" evidence="2">
    <location>
        <begin position="13"/>
        <end position="280"/>
    </location>
</feature>
<feature type="transmembrane region" description="Helical" evidence="1">
    <location>
        <begin position="208"/>
        <end position="231"/>
    </location>
</feature>
<dbReference type="Pfam" id="PF16107">
    <property type="entry name" value="DUF4825"/>
    <property type="match status" value="1"/>
</dbReference>
<dbReference type="PANTHER" id="PTHR34978:SF3">
    <property type="entry name" value="SLR0241 PROTEIN"/>
    <property type="match status" value="1"/>
</dbReference>
<dbReference type="InterPro" id="IPR052173">
    <property type="entry name" value="Beta-lactam_resp_regulator"/>
</dbReference>
<evidence type="ECO:0000259" key="3">
    <source>
        <dbReference type="Pfam" id="PF16107"/>
    </source>
</evidence>
<protein>
    <submittedName>
        <fullName evidence="4">DUF4825 domain-containing protein</fullName>
    </submittedName>
</protein>
<dbReference type="PANTHER" id="PTHR34978">
    <property type="entry name" value="POSSIBLE SENSOR-TRANSDUCER PROTEIN BLAR"/>
    <property type="match status" value="1"/>
</dbReference>
<reference evidence="4" key="2">
    <citation type="submission" date="2021-04" db="EMBL/GenBank/DDBJ databases">
        <authorList>
            <person name="Gilroy R."/>
        </authorList>
    </citation>
    <scope>NUCLEOTIDE SEQUENCE</scope>
    <source>
        <strain evidence="4">ChiSjej1B19-8411</strain>
    </source>
</reference>
<evidence type="ECO:0000259" key="2">
    <source>
        <dbReference type="Pfam" id="PF05569"/>
    </source>
</evidence>
<accession>A0A9D1WFS5</accession>
<dbReference type="Pfam" id="PF05569">
    <property type="entry name" value="Peptidase_M56"/>
    <property type="match status" value="1"/>
</dbReference>
<dbReference type="AlphaFoldDB" id="A0A9D1WFS5"/>
<dbReference type="EMBL" id="DXEX01000047">
    <property type="protein sequence ID" value="HIX58430.1"/>
    <property type="molecule type" value="Genomic_DNA"/>
</dbReference>
<evidence type="ECO:0000256" key="1">
    <source>
        <dbReference type="SAM" id="Phobius"/>
    </source>
</evidence>
<proteinExistence type="predicted"/>
<dbReference type="InterPro" id="IPR008756">
    <property type="entry name" value="Peptidase_M56"/>
</dbReference>
<keyword evidence="1" id="KW-0812">Transmembrane</keyword>
<dbReference type="InterPro" id="IPR032250">
    <property type="entry name" value="DUF4825"/>
</dbReference>
<evidence type="ECO:0000313" key="4">
    <source>
        <dbReference type="EMBL" id="HIX58430.1"/>
    </source>
</evidence>
<sequence length="510" mass="57203">MMIQWMESLFTEVLGKSLDAAVVVLCILCIRGIVGRYARKYAYLLWSVLAVRLLWFWPVTNYFSFFRLPVFESDLWQNTRQLPERLKEYGSLGNSDALLSGTQMQAEVLHTEAVSLTLAQKVLLGGTILWLAGILLFLVYFCVSYLRMKRRVRFAVRIGDGIWQGDCVPSPFVMGIFCPQIYLPSGLDARQMRHVVCHEKQHIRRKDYLVKLLAFFLLAVYWFHPLIWLSYFLMCRDMEMSCDEAVLKELGMEEKKAYSATLLAFASGKTVPGNLLGFEENNAKSRIRHVLRYQKPGTVLAEILSLVCVLSLTIWGFNHQSGADAGQENAGGSGSQILADSEEGGTVSEQAQQLYEAGTPYLGDASAVGNLLSLLGQQGYLPELDYTLELQTSERPYVLQMNFSDGEGDTEEVLAYMGQSGTLMLALVENLDEIRWGFSYGEEENSVIYYWDAEASRAMFPSLEDVKSYGKSPEAVEELLEILAQENMGEQQETISTVGGADGPTSVYIS</sequence>
<dbReference type="CDD" id="cd07341">
    <property type="entry name" value="M56_BlaR1_MecR1_like"/>
    <property type="match status" value="1"/>
</dbReference>
<reference evidence="4" key="1">
    <citation type="journal article" date="2021" name="PeerJ">
        <title>Extensive microbial diversity within the chicken gut microbiome revealed by metagenomics and culture.</title>
        <authorList>
            <person name="Gilroy R."/>
            <person name="Ravi A."/>
            <person name="Getino M."/>
            <person name="Pursley I."/>
            <person name="Horton D.L."/>
            <person name="Alikhan N.F."/>
            <person name="Baker D."/>
            <person name="Gharbi K."/>
            <person name="Hall N."/>
            <person name="Watson M."/>
            <person name="Adriaenssens E.M."/>
            <person name="Foster-Nyarko E."/>
            <person name="Jarju S."/>
            <person name="Secka A."/>
            <person name="Antonio M."/>
            <person name="Oren A."/>
            <person name="Chaudhuri R.R."/>
            <person name="La Ragione R."/>
            <person name="Hildebrand F."/>
            <person name="Pallen M.J."/>
        </authorList>
    </citation>
    <scope>NUCLEOTIDE SEQUENCE</scope>
    <source>
        <strain evidence="4">ChiSjej1B19-8411</strain>
    </source>
</reference>
<dbReference type="Proteomes" id="UP000886817">
    <property type="component" value="Unassembled WGS sequence"/>
</dbReference>
<keyword evidence="1" id="KW-0472">Membrane</keyword>
<keyword evidence="1" id="KW-1133">Transmembrane helix</keyword>
<feature type="domain" description="DUF4825" evidence="3">
    <location>
        <begin position="354"/>
        <end position="439"/>
    </location>
</feature>
<evidence type="ECO:0000313" key="5">
    <source>
        <dbReference type="Proteomes" id="UP000886817"/>
    </source>
</evidence>